<dbReference type="GO" id="GO:0003755">
    <property type="term" value="F:peptidyl-prolyl cis-trans isomerase activity"/>
    <property type="evidence" value="ECO:0007669"/>
    <property type="project" value="UniProtKB-KW"/>
</dbReference>
<dbReference type="AlphaFoldDB" id="N0B7A6"/>
<dbReference type="Gene3D" id="1.10.8.1040">
    <property type="match status" value="1"/>
</dbReference>
<dbReference type="InterPro" id="IPR046357">
    <property type="entry name" value="PPIase_dom_sf"/>
</dbReference>
<protein>
    <recommendedName>
        <fullName evidence="4">Parvulin-like PPIase</fullName>
        <ecNumber evidence="3">5.2.1.8</ecNumber>
    </recommendedName>
    <alternativeName>
        <fullName evidence="6">Peptidyl-prolyl cis-trans isomerase plp</fullName>
    </alternativeName>
    <alternativeName>
        <fullName evidence="7">Rotamase plp</fullName>
    </alternativeName>
</protein>
<dbReference type="PROSITE" id="PS50198">
    <property type="entry name" value="PPIC_PPIASE_2"/>
    <property type="match status" value="1"/>
</dbReference>
<evidence type="ECO:0000256" key="7">
    <source>
        <dbReference type="ARBA" id="ARBA00031484"/>
    </source>
</evidence>
<accession>N0B7A6</accession>
<keyword evidence="5 8" id="KW-0697">Rotamase</keyword>
<reference evidence="11 12" key="1">
    <citation type="journal article" date="2013" name="Genome Announc.">
        <title>Genome sequences for three denitrifying bacterial strains isolated from a uranium- and nitrate-contaminated subsurface environment.</title>
        <authorList>
            <person name="Venkatramanan R."/>
            <person name="Prakash O."/>
            <person name="Woyke T."/>
            <person name="Chain P."/>
            <person name="Goodwin L.A."/>
            <person name="Watson D."/>
            <person name="Brooks S."/>
            <person name="Kostka J.E."/>
            <person name="Green S.J."/>
        </authorList>
    </citation>
    <scope>NUCLEOTIDE SEQUENCE [LARGE SCALE GENOMIC DNA]</scope>
    <source>
        <strain evidence="11 12">1NES1</strain>
    </source>
</reference>
<keyword evidence="8 11" id="KW-0413">Isomerase</keyword>
<dbReference type="InterPro" id="IPR027304">
    <property type="entry name" value="Trigger_fact/SurA_dom_sf"/>
</dbReference>
<dbReference type="EC" id="5.2.1.8" evidence="3"/>
<comment type="similarity">
    <text evidence="2">Belongs to the PpiC/parvulin rotamase family.</text>
</comment>
<dbReference type="SUPFAM" id="SSF54534">
    <property type="entry name" value="FKBP-like"/>
    <property type="match status" value="1"/>
</dbReference>
<dbReference type="Pfam" id="PF13616">
    <property type="entry name" value="Rotamase_3"/>
    <property type="match status" value="1"/>
</dbReference>
<evidence type="ECO:0000256" key="8">
    <source>
        <dbReference type="PROSITE-ProRule" id="PRU00278"/>
    </source>
</evidence>
<dbReference type="Proteomes" id="UP000005952">
    <property type="component" value="Chromosome"/>
</dbReference>
<organism evidence="11 12">
    <name type="scientific">Hyphomicrobium denitrificans 1NES1</name>
    <dbReference type="NCBI Taxonomy" id="670307"/>
    <lineage>
        <taxon>Bacteria</taxon>
        <taxon>Pseudomonadati</taxon>
        <taxon>Pseudomonadota</taxon>
        <taxon>Alphaproteobacteria</taxon>
        <taxon>Hyphomicrobiales</taxon>
        <taxon>Hyphomicrobiaceae</taxon>
        <taxon>Hyphomicrobium</taxon>
    </lineage>
</organism>
<name>N0B7A6_9HYPH</name>
<dbReference type="PANTHER" id="PTHR47245:SF2">
    <property type="entry name" value="PEPTIDYL-PROLYL CIS-TRANS ISOMERASE HP_0175-RELATED"/>
    <property type="match status" value="1"/>
</dbReference>
<proteinExistence type="inferred from homology"/>
<dbReference type="PROSITE" id="PS01096">
    <property type="entry name" value="PPIC_PPIASE_1"/>
    <property type="match status" value="1"/>
</dbReference>
<evidence type="ECO:0000313" key="11">
    <source>
        <dbReference type="EMBL" id="AGK59489.1"/>
    </source>
</evidence>
<evidence type="ECO:0000259" key="10">
    <source>
        <dbReference type="PROSITE" id="PS50198"/>
    </source>
</evidence>
<dbReference type="EMBL" id="CP005587">
    <property type="protein sequence ID" value="AGK59489.1"/>
    <property type="molecule type" value="Genomic_DNA"/>
</dbReference>
<dbReference type="SUPFAM" id="SSF109998">
    <property type="entry name" value="Triger factor/SurA peptide-binding domain-like"/>
    <property type="match status" value="1"/>
</dbReference>
<feature type="compositionally biased region" description="Low complexity" evidence="9">
    <location>
        <begin position="328"/>
        <end position="345"/>
    </location>
</feature>
<evidence type="ECO:0000256" key="6">
    <source>
        <dbReference type="ARBA" id="ARBA00030642"/>
    </source>
</evidence>
<evidence type="ECO:0000256" key="4">
    <source>
        <dbReference type="ARBA" id="ARBA00018370"/>
    </source>
</evidence>
<dbReference type="PANTHER" id="PTHR47245">
    <property type="entry name" value="PEPTIDYLPROLYL ISOMERASE"/>
    <property type="match status" value="1"/>
</dbReference>
<evidence type="ECO:0000256" key="2">
    <source>
        <dbReference type="ARBA" id="ARBA00007656"/>
    </source>
</evidence>
<dbReference type="KEGG" id="hdt:HYPDE_39098"/>
<dbReference type="eggNOG" id="COG0760">
    <property type="taxonomic scope" value="Bacteria"/>
</dbReference>
<dbReference type="HOGENOM" id="CLU_034646_1_0_5"/>
<dbReference type="InterPro" id="IPR023058">
    <property type="entry name" value="PPIase_PpiC_CS"/>
</dbReference>
<dbReference type="STRING" id="670307.HYPDE_39098"/>
<evidence type="ECO:0000256" key="1">
    <source>
        <dbReference type="ARBA" id="ARBA00000971"/>
    </source>
</evidence>
<dbReference type="Gene3D" id="3.10.50.40">
    <property type="match status" value="1"/>
</dbReference>
<gene>
    <name evidence="11" type="ORF">HYPDE_39098</name>
</gene>
<dbReference type="InterPro" id="IPR050245">
    <property type="entry name" value="PrsA_foldase"/>
</dbReference>
<sequence length="354" mass="38617">MVFPPQAAIEVSLLAACADGHRYGSNFGPADILIPNSELIPMKRIAPTAFTVAFAITLLGAPVMQAFAEDKVVATIDGKPITDGDLAVAESEIGSDMGTMPGPQKRASLLEFLIDNQLFAEAAEKQKLAEGPDFETRLNYLKRRALRELYFEKVIKASVTDADARKIYDDQVKLLKPEEEVSARHILVETEEQAKELKAKLDKGADFAQLAKENSKDPGSKDDGGNLGYFGHGQMVPQFEDIVFKLKKGEVSDPVKTQFGWHLVKLEDRRTKQPPAFEIVKDRIVQSLLLQKAQKTAVELRAKAKIDVVDPDIKKTVDDRNAMISKQSAPGAAPSTAPTSEAPAGEAPKDTPKP</sequence>
<comment type="catalytic activity">
    <reaction evidence="1">
        <text>[protein]-peptidylproline (omega=180) = [protein]-peptidylproline (omega=0)</text>
        <dbReference type="Rhea" id="RHEA:16237"/>
        <dbReference type="Rhea" id="RHEA-COMP:10747"/>
        <dbReference type="Rhea" id="RHEA-COMP:10748"/>
        <dbReference type="ChEBI" id="CHEBI:83833"/>
        <dbReference type="ChEBI" id="CHEBI:83834"/>
        <dbReference type="EC" id="5.2.1.8"/>
    </reaction>
</comment>
<evidence type="ECO:0000313" key="12">
    <source>
        <dbReference type="Proteomes" id="UP000005952"/>
    </source>
</evidence>
<dbReference type="InterPro" id="IPR000297">
    <property type="entry name" value="PPIase_PpiC"/>
</dbReference>
<evidence type="ECO:0000256" key="5">
    <source>
        <dbReference type="ARBA" id="ARBA00023110"/>
    </source>
</evidence>
<evidence type="ECO:0000256" key="3">
    <source>
        <dbReference type="ARBA" id="ARBA00013194"/>
    </source>
</evidence>
<feature type="domain" description="PpiC" evidence="10">
    <location>
        <begin position="178"/>
        <end position="268"/>
    </location>
</feature>
<feature type="region of interest" description="Disordered" evidence="9">
    <location>
        <begin position="319"/>
        <end position="354"/>
    </location>
</feature>
<evidence type="ECO:0000256" key="9">
    <source>
        <dbReference type="SAM" id="MobiDB-lite"/>
    </source>
</evidence>
<keyword evidence="12" id="KW-1185">Reference proteome</keyword>